<keyword evidence="5" id="KW-1185">Reference proteome</keyword>
<dbReference type="Proteomes" id="UP000503447">
    <property type="component" value="Chromosome"/>
</dbReference>
<protein>
    <submittedName>
        <fullName evidence="4">Uncharacterized protein</fullName>
    </submittedName>
</protein>
<proteinExistence type="inferred from homology"/>
<dbReference type="InterPro" id="IPR000119">
    <property type="entry name" value="Hist_DNA-bd"/>
</dbReference>
<dbReference type="InterPro" id="IPR010992">
    <property type="entry name" value="IHF-like_DNA-bd_dom_sf"/>
</dbReference>
<evidence type="ECO:0000313" key="4">
    <source>
        <dbReference type="EMBL" id="QJW93444.1"/>
    </source>
</evidence>
<sequence length="193" mass="20817">MTFTGRVRFVGAAVGGGANSVCAGAEARKYRSKSHLTALFARKCPIFQGNSRCVVDNTRRNPLVFSRFAFPDSHTGDPDMAKAAKGAAKKAVVKKALTKSQLVAHLAEKTELSKKQVDAVLTTLVDTVTEQLKGPGKFVFPGLARMTLTKVEAKKGGEKKINPLTKTEYVTKDKPAYNKVNIRPIKAIKTALA</sequence>
<evidence type="ECO:0000256" key="3">
    <source>
        <dbReference type="RuleBase" id="RU003939"/>
    </source>
</evidence>
<evidence type="ECO:0000313" key="5">
    <source>
        <dbReference type="Proteomes" id="UP000503447"/>
    </source>
</evidence>
<evidence type="ECO:0000256" key="2">
    <source>
        <dbReference type="ARBA" id="ARBA00023125"/>
    </source>
</evidence>
<reference evidence="5" key="1">
    <citation type="submission" date="2020-05" db="EMBL/GenBank/DDBJ databases">
        <title>Frigoriglobus tundricola gen. nov., sp. nov., a psychrotolerant cellulolytic planctomycete of the family Gemmataceae with two divergent copies of 16S rRNA gene.</title>
        <authorList>
            <person name="Kulichevskaya I.S."/>
            <person name="Ivanova A.A."/>
            <person name="Naumoff D.G."/>
            <person name="Beletsky A.V."/>
            <person name="Rijpstra W.I.C."/>
            <person name="Sinninghe Damste J.S."/>
            <person name="Mardanov A.V."/>
            <person name="Ravin N.V."/>
            <person name="Dedysh S.N."/>
        </authorList>
    </citation>
    <scope>NUCLEOTIDE SEQUENCE [LARGE SCALE GENOMIC DNA]</scope>
    <source>
        <strain evidence="5">PL17</strain>
    </source>
</reference>
<keyword evidence="2" id="KW-0238">DNA-binding</keyword>
<dbReference type="AlphaFoldDB" id="A0A6M5YIS0"/>
<organism evidence="4 5">
    <name type="scientific">Frigoriglobus tundricola</name>
    <dbReference type="NCBI Taxonomy" id="2774151"/>
    <lineage>
        <taxon>Bacteria</taxon>
        <taxon>Pseudomonadati</taxon>
        <taxon>Planctomycetota</taxon>
        <taxon>Planctomycetia</taxon>
        <taxon>Gemmatales</taxon>
        <taxon>Gemmataceae</taxon>
        <taxon>Frigoriglobus</taxon>
    </lineage>
</organism>
<dbReference type="GO" id="GO:0030527">
    <property type="term" value="F:structural constituent of chromatin"/>
    <property type="evidence" value="ECO:0007669"/>
    <property type="project" value="InterPro"/>
</dbReference>
<dbReference type="KEGG" id="ftj:FTUN_0950"/>
<gene>
    <name evidence="4" type="ORF">FTUN_0950</name>
</gene>
<dbReference type="EMBL" id="CP053452">
    <property type="protein sequence ID" value="QJW93444.1"/>
    <property type="molecule type" value="Genomic_DNA"/>
</dbReference>
<dbReference type="SUPFAM" id="SSF47729">
    <property type="entry name" value="IHF-like DNA-binding proteins"/>
    <property type="match status" value="1"/>
</dbReference>
<dbReference type="Gene3D" id="4.10.520.10">
    <property type="entry name" value="IHF-like DNA-binding proteins"/>
    <property type="match status" value="1"/>
</dbReference>
<comment type="similarity">
    <text evidence="1 3">Belongs to the bacterial histone-like protein family.</text>
</comment>
<dbReference type="Pfam" id="PF00216">
    <property type="entry name" value="Bac_DNA_binding"/>
    <property type="match status" value="1"/>
</dbReference>
<evidence type="ECO:0000256" key="1">
    <source>
        <dbReference type="ARBA" id="ARBA00010529"/>
    </source>
</evidence>
<dbReference type="CDD" id="cd13834">
    <property type="entry name" value="HU_like"/>
    <property type="match status" value="1"/>
</dbReference>
<name>A0A6M5YIS0_9BACT</name>
<accession>A0A6M5YIS0</accession>
<dbReference type="GO" id="GO:0003677">
    <property type="term" value="F:DNA binding"/>
    <property type="evidence" value="ECO:0007669"/>
    <property type="project" value="UniProtKB-KW"/>
</dbReference>
<dbReference type="SMART" id="SM00411">
    <property type="entry name" value="BHL"/>
    <property type="match status" value="1"/>
</dbReference>